<dbReference type="Proteomes" id="UP000237662">
    <property type="component" value="Unassembled WGS sequence"/>
</dbReference>
<reference evidence="1 2" key="1">
    <citation type="submission" date="2018-02" db="EMBL/GenBank/DDBJ databases">
        <title>Genomic Encyclopedia of Archaeal and Bacterial Type Strains, Phase II (KMG-II): from individual species to whole genera.</title>
        <authorList>
            <person name="Goeker M."/>
        </authorList>
    </citation>
    <scope>NUCLEOTIDE SEQUENCE [LARGE SCALE GENOMIC DNA]</scope>
    <source>
        <strain evidence="1 2">DSM 29526</strain>
    </source>
</reference>
<dbReference type="AlphaFoldDB" id="A0A2S6I7L3"/>
<dbReference type="OrthoDB" id="1492318at2"/>
<name>A0A2S6I7L3_9BACT</name>
<dbReference type="EMBL" id="PTJC01000005">
    <property type="protein sequence ID" value="PPK87429.1"/>
    <property type="molecule type" value="Genomic_DNA"/>
</dbReference>
<protein>
    <submittedName>
        <fullName evidence="1">Uncharacterized protein</fullName>
    </submittedName>
</protein>
<comment type="caution">
    <text evidence="1">The sequence shown here is derived from an EMBL/GenBank/DDBJ whole genome shotgun (WGS) entry which is preliminary data.</text>
</comment>
<sequence length="182" mass="21242">MPRSLAAARQQLARVYDLMYIEGKPGYEQVTFAEEMFTALSELRDSLPEEGVTELLFRLSDGIPPMKVAELYNVLIWSADARGTIDAEEVQEWFYSKQRRRIEIACQVDLFPSNSMDESERVIKLLLDKYPDLDYLLRPLAKEVKAQIKEEKAWSDYRRDTFEMPKELTPDIMKIIDGIKLR</sequence>
<gene>
    <name evidence="1" type="ORF">CLV84_0370</name>
</gene>
<proteinExistence type="predicted"/>
<evidence type="ECO:0000313" key="1">
    <source>
        <dbReference type="EMBL" id="PPK87429.1"/>
    </source>
</evidence>
<accession>A0A2S6I7L3</accession>
<evidence type="ECO:0000313" key="2">
    <source>
        <dbReference type="Proteomes" id="UP000237662"/>
    </source>
</evidence>
<keyword evidence="2" id="KW-1185">Reference proteome</keyword>
<organism evidence="1 2">
    <name type="scientific">Neolewinella xylanilytica</name>
    <dbReference type="NCBI Taxonomy" id="1514080"/>
    <lineage>
        <taxon>Bacteria</taxon>
        <taxon>Pseudomonadati</taxon>
        <taxon>Bacteroidota</taxon>
        <taxon>Saprospiria</taxon>
        <taxon>Saprospirales</taxon>
        <taxon>Lewinellaceae</taxon>
        <taxon>Neolewinella</taxon>
    </lineage>
</organism>
<dbReference type="RefSeq" id="WP_104418032.1">
    <property type="nucleotide sequence ID" value="NZ_PTJC01000005.1"/>
</dbReference>